<dbReference type="OMA" id="RACAPQD"/>
<dbReference type="OrthoDB" id="3437411at2759"/>
<dbReference type="Gene3D" id="3.80.10.10">
    <property type="entry name" value="Ribonuclease Inhibitor"/>
    <property type="match status" value="1"/>
</dbReference>
<dbReference type="SUPFAM" id="SSF52047">
    <property type="entry name" value="RNI-like"/>
    <property type="match status" value="1"/>
</dbReference>
<accession>A0A1R3RSV2</accession>
<dbReference type="STRING" id="602072.A0A1R3RSV2"/>
<sequence>MPALTVSALPADILLYLISFLDHSADVRALALLSPTLHALIHANDLVAKTQYRSLRISSLRDVTNAFTTLLAILRNPKLGSYVRHIEMDIPIRSPLSYLPRKHDRSLGEADMQLLRRAINKAGFTAHSEDRLLNMLMQEITPARDWGYLTYYDSEYGVSGKSTFIVQAITTLLVASSPHLTSLAISPPFWEYTSSPRDDSQEDISLLAAKIEKYPLAKFLTQSNSSNLSRTSPYLGQLKHFRLLTTATKSPDARSRACAPQDLLLCIELIHALPGIQSLCIQAIQGFGNASGPALAGMLPPASSNISCLDLRECDFKSELLCRVIRAMKCLRELRYSVVQGGCYAGFVEMFDRRSLVQAVLQHRRTLEVLDLDFDDRMGQFLASGGEGEGEGGEEGDYGRSGLREFTALRCLSLGVHCLWYIASGMGMSGEVDLVDCLPSRLEYLRVRGYERGDTDTLDRMLAGVESKRLPALRTVEGIHECIPVGK</sequence>
<dbReference type="VEuPathDB" id="FungiDB:ASPCADRAFT_129234"/>
<proteinExistence type="predicted"/>
<protein>
    <recommendedName>
        <fullName evidence="3">F-box domain-containing protein</fullName>
    </recommendedName>
</protein>
<keyword evidence="2" id="KW-1185">Reference proteome</keyword>
<dbReference type="AlphaFoldDB" id="A0A1R3RSV2"/>
<evidence type="ECO:0008006" key="3">
    <source>
        <dbReference type="Google" id="ProtNLM"/>
    </source>
</evidence>
<evidence type="ECO:0000313" key="2">
    <source>
        <dbReference type="Proteomes" id="UP000188318"/>
    </source>
</evidence>
<dbReference type="Proteomes" id="UP000188318">
    <property type="component" value="Unassembled WGS sequence"/>
</dbReference>
<evidence type="ECO:0000313" key="1">
    <source>
        <dbReference type="EMBL" id="OOF97554.1"/>
    </source>
</evidence>
<name>A0A1R3RSV2_ASPC5</name>
<gene>
    <name evidence="1" type="ORF">ASPCADRAFT_129234</name>
</gene>
<dbReference type="EMBL" id="KV907497">
    <property type="protein sequence ID" value="OOF97554.1"/>
    <property type="molecule type" value="Genomic_DNA"/>
</dbReference>
<organism evidence="1 2">
    <name type="scientific">Aspergillus carbonarius (strain ITEM 5010)</name>
    <dbReference type="NCBI Taxonomy" id="602072"/>
    <lineage>
        <taxon>Eukaryota</taxon>
        <taxon>Fungi</taxon>
        <taxon>Dikarya</taxon>
        <taxon>Ascomycota</taxon>
        <taxon>Pezizomycotina</taxon>
        <taxon>Eurotiomycetes</taxon>
        <taxon>Eurotiomycetidae</taxon>
        <taxon>Eurotiales</taxon>
        <taxon>Aspergillaceae</taxon>
        <taxon>Aspergillus</taxon>
        <taxon>Aspergillus subgen. Circumdati</taxon>
    </lineage>
</organism>
<dbReference type="InterPro" id="IPR032675">
    <property type="entry name" value="LRR_dom_sf"/>
</dbReference>
<reference evidence="2" key="1">
    <citation type="journal article" date="2017" name="Genome Biol.">
        <title>Comparative genomics reveals high biological diversity and specific adaptations in the industrially and medically important fungal genus Aspergillus.</title>
        <authorList>
            <person name="de Vries R.P."/>
            <person name="Riley R."/>
            <person name="Wiebenga A."/>
            <person name="Aguilar-Osorio G."/>
            <person name="Amillis S."/>
            <person name="Uchima C.A."/>
            <person name="Anderluh G."/>
            <person name="Asadollahi M."/>
            <person name="Askin M."/>
            <person name="Barry K."/>
            <person name="Battaglia E."/>
            <person name="Bayram O."/>
            <person name="Benocci T."/>
            <person name="Braus-Stromeyer S.A."/>
            <person name="Caldana C."/>
            <person name="Canovas D."/>
            <person name="Cerqueira G.C."/>
            <person name="Chen F."/>
            <person name="Chen W."/>
            <person name="Choi C."/>
            <person name="Clum A."/>
            <person name="Dos Santos R.A."/>
            <person name="Damasio A.R."/>
            <person name="Diallinas G."/>
            <person name="Emri T."/>
            <person name="Fekete E."/>
            <person name="Flipphi M."/>
            <person name="Freyberg S."/>
            <person name="Gallo A."/>
            <person name="Gournas C."/>
            <person name="Habgood R."/>
            <person name="Hainaut M."/>
            <person name="Harispe M.L."/>
            <person name="Henrissat B."/>
            <person name="Hilden K.S."/>
            <person name="Hope R."/>
            <person name="Hossain A."/>
            <person name="Karabika E."/>
            <person name="Karaffa L."/>
            <person name="Karanyi Z."/>
            <person name="Krasevec N."/>
            <person name="Kuo A."/>
            <person name="Kusch H."/>
            <person name="LaButti K."/>
            <person name="Lagendijk E.L."/>
            <person name="Lapidus A."/>
            <person name="Levasseur A."/>
            <person name="Lindquist E."/>
            <person name="Lipzen A."/>
            <person name="Logrieco A.F."/>
            <person name="MacCabe A."/>
            <person name="Maekelae M.R."/>
            <person name="Malavazi I."/>
            <person name="Melin P."/>
            <person name="Meyer V."/>
            <person name="Mielnichuk N."/>
            <person name="Miskei M."/>
            <person name="Molnar A.P."/>
            <person name="Mule G."/>
            <person name="Ngan C.Y."/>
            <person name="Orejas M."/>
            <person name="Orosz E."/>
            <person name="Ouedraogo J.P."/>
            <person name="Overkamp K.M."/>
            <person name="Park H.-S."/>
            <person name="Perrone G."/>
            <person name="Piumi F."/>
            <person name="Punt P.J."/>
            <person name="Ram A.F."/>
            <person name="Ramon A."/>
            <person name="Rauscher S."/>
            <person name="Record E."/>
            <person name="Riano-Pachon D.M."/>
            <person name="Robert V."/>
            <person name="Roehrig J."/>
            <person name="Ruller R."/>
            <person name="Salamov A."/>
            <person name="Salih N.S."/>
            <person name="Samson R.A."/>
            <person name="Sandor E."/>
            <person name="Sanguinetti M."/>
            <person name="Schuetze T."/>
            <person name="Sepcic K."/>
            <person name="Shelest E."/>
            <person name="Sherlock G."/>
            <person name="Sophianopoulou V."/>
            <person name="Squina F.M."/>
            <person name="Sun H."/>
            <person name="Susca A."/>
            <person name="Todd R.B."/>
            <person name="Tsang A."/>
            <person name="Unkles S.E."/>
            <person name="van de Wiele N."/>
            <person name="van Rossen-Uffink D."/>
            <person name="Oliveira J.V."/>
            <person name="Vesth T.C."/>
            <person name="Visser J."/>
            <person name="Yu J.-H."/>
            <person name="Zhou M."/>
            <person name="Andersen M.R."/>
            <person name="Archer D.B."/>
            <person name="Baker S.E."/>
            <person name="Benoit I."/>
            <person name="Brakhage A.A."/>
            <person name="Braus G.H."/>
            <person name="Fischer R."/>
            <person name="Frisvad J.C."/>
            <person name="Goldman G.H."/>
            <person name="Houbraken J."/>
            <person name="Oakley B."/>
            <person name="Pocsi I."/>
            <person name="Scazzocchio C."/>
            <person name="Seiboth B."/>
            <person name="vanKuyk P.A."/>
            <person name="Wortman J."/>
            <person name="Dyer P.S."/>
            <person name="Grigoriev I.V."/>
        </authorList>
    </citation>
    <scope>NUCLEOTIDE SEQUENCE [LARGE SCALE GENOMIC DNA]</scope>
    <source>
        <strain evidence="2">ITEM 5010</strain>
    </source>
</reference>